<feature type="compositionally biased region" description="Basic residues" evidence="1">
    <location>
        <begin position="347"/>
        <end position="356"/>
    </location>
</feature>
<dbReference type="EMBL" id="HACG01008705">
    <property type="protein sequence ID" value="CEK55570.1"/>
    <property type="molecule type" value="Transcribed_RNA"/>
</dbReference>
<accession>A0A0B6YJ85</accession>
<gene>
    <name evidence="2" type="primary">ORF25519</name>
</gene>
<feature type="compositionally biased region" description="Basic and acidic residues" evidence="1">
    <location>
        <begin position="357"/>
        <end position="373"/>
    </location>
</feature>
<feature type="non-terminal residue" evidence="2">
    <location>
        <position position="1"/>
    </location>
</feature>
<evidence type="ECO:0000256" key="1">
    <source>
        <dbReference type="SAM" id="MobiDB-lite"/>
    </source>
</evidence>
<feature type="region of interest" description="Disordered" evidence="1">
    <location>
        <begin position="1"/>
        <end position="195"/>
    </location>
</feature>
<feature type="region of interest" description="Disordered" evidence="1">
    <location>
        <begin position="254"/>
        <end position="282"/>
    </location>
</feature>
<reference evidence="2" key="1">
    <citation type="submission" date="2014-12" db="EMBL/GenBank/DDBJ databases">
        <title>Insight into the proteome of Arion vulgaris.</title>
        <authorList>
            <person name="Aradska J."/>
            <person name="Bulat T."/>
            <person name="Smidak R."/>
            <person name="Sarate P."/>
            <person name="Gangsoo J."/>
            <person name="Sialana F."/>
            <person name="Bilban M."/>
            <person name="Lubec G."/>
        </authorList>
    </citation>
    <scope>NUCLEOTIDE SEQUENCE</scope>
    <source>
        <tissue evidence="2">Skin</tissue>
    </source>
</reference>
<dbReference type="AlphaFoldDB" id="A0A0B6YJ85"/>
<feature type="compositionally biased region" description="Polar residues" evidence="1">
    <location>
        <begin position="160"/>
        <end position="171"/>
    </location>
</feature>
<name>A0A0B6YJ85_9EUPU</name>
<organism evidence="2">
    <name type="scientific">Arion vulgaris</name>
    <dbReference type="NCBI Taxonomy" id="1028688"/>
    <lineage>
        <taxon>Eukaryota</taxon>
        <taxon>Metazoa</taxon>
        <taxon>Spiralia</taxon>
        <taxon>Lophotrochozoa</taxon>
        <taxon>Mollusca</taxon>
        <taxon>Gastropoda</taxon>
        <taxon>Heterobranchia</taxon>
        <taxon>Euthyneura</taxon>
        <taxon>Panpulmonata</taxon>
        <taxon>Eupulmonata</taxon>
        <taxon>Stylommatophora</taxon>
        <taxon>Helicina</taxon>
        <taxon>Arionoidea</taxon>
        <taxon>Arionidae</taxon>
        <taxon>Arion</taxon>
    </lineage>
</organism>
<feature type="compositionally biased region" description="Low complexity" evidence="1">
    <location>
        <begin position="260"/>
        <end position="270"/>
    </location>
</feature>
<protein>
    <submittedName>
        <fullName evidence="2">Uncharacterized protein</fullName>
    </submittedName>
</protein>
<feature type="compositionally biased region" description="Basic and acidic residues" evidence="1">
    <location>
        <begin position="69"/>
        <end position="101"/>
    </location>
</feature>
<proteinExistence type="predicted"/>
<sequence length="451" mass="51207">AVLREYGHNQRERKERDLSPQHSADRRVDGQSRQSSRDHSLDRYDKDRTVEVYNSRDTSPGSDQNSYHSESRFRSSRDDKYSSRDRYEDTKTEEKEFDHHTKLSRNASPYIHNHSSSHSHDSDYEHRGGSRSQSPPTPTPEDSSVHRMYYSEDYKRSVESADNYSNYSGSQKQKDAEEAGKTKTGTIHPSKLGAEVIKTVGKSRKRTHEESGLSDVTKLDSKLLKKSEKSILLSEKGKVYSDRDKKVQHDAATFRHILKGHGSPGSSASHGDSENGSVSEGDLHHLHQEKHHILRKLQELNEEVVGTSEPDSPTSVAKVKSVAVKEALRLSGRSHDELFVKSDVHRRQGGKIRSRNHLTEEINSTREDKSLLDEKEESLGGNSDSDYGSDFRRTKKRRPDANLDIVSVKNKGYRRTGSVDVSEDDDLDRKSDHSFRIHTSSVVKRVSCDSR</sequence>
<evidence type="ECO:0000313" key="2">
    <source>
        <dbReference type="EMBL" id="CEK55570.1"/>
    </source>
</evidence>
<feature type="region of interest" description="Disordered" evidence="1">
    <location>
        <begin position="347"/>
        <end position="433"/>
    </location>
</feature>
<feature type="compositionally biased region" description="Basic and acidic residues" evidence="1">
    <location>
        <begin position="143"/>
        <end position="159"/>
    </location>
</feature>
<feature type="non-terminal residue" evidence="2">
    <location>
        <position position="451"/>
    </location>
</feature>
<feature type="compositionally biased region" description="Basic and acidic residues" evidence="1">
    <location>
        <begin position="172"/>
        <end position="181"/>
    </location>
</feature>
<feature type="compositionally biased region" description="Basic and acidic residues" evidence="1">
    <location>
        <begin position="1"/>
        <end position="50"/>
    </location>
</feature>
<feature type="compositionally biased region" description="Polar residues" evidence="1">
    <location>
        <begin position="55"/>
        <end position="68"/>
    </location>
</feature>
<feature type="compositionally biased region" description="Basic and acidic residues" evidence="1">
    <location>
        <begin position="118"/>
        <end position="128"/>
    </location>
</feature>